<comment type="caution">
    <text evidence="3">The sequence shown here is derived from an EMBL/GenBank/DDBJ whole genome shotgun (WGS) entry which is preliminary data.</text>
</comment>
<feature type="compositionally biased region" description="Basic and acidic residues" evidence="1">
    <location>
        <begin position="179"/>
        <end position="190"/>
    </location>
</feature>
<name>A0AA39GCF9_SARSR</name>
<evidence type="ECO:0000313" key="3">
    <source>
        <dbReference type="EMBL" id="KAK0384404.1"/>
    </source>
</evidence>
<dbReference type="GO" id="GO:0004045">
    <property type="term" value="F:peptidyl-tRNA hydrolase activity"/>
    <property type="evidence" value="ECO:0007669"/>
    <property type="project" value="TreeGrafter"/>
</dbReference>
<protein>
    <recommendedName>
        <fullName evidence="2">Prokaryotic-type class I peptide chain release factors domain-containing protein</fullName>
    </recommendedName>
</protein>
<dbReference type="InterPro" id="IPR052104">
    <property type="entry name" value="Mito_Release_Factor_mL62"/>
</dbReference>
<evidence type="ECO:0000313" key="4">
    <source>
        <dbReference type="Proteomes" id="UP001175261"/>
    </source>
</evidence>
<feature type="region of interest" description="Disordered" evidence="1">
    <location>
        <begin position="166"/>
        <end position="208"/>
    </location>
</feature>
<dbReference type="PANTHER" id="PTHR11075">
    <property type="entry name" value="PEPTIDE CHAIN RELEASE FACTOR"/>
    <property type="match status" value="1"/>
</dbReference>
<keyword evidence="4" id="KW-1185">Reference proteome</keyword>
<dbReference type="Gene3D" id="3.30.160.20">
    <property type="match status" value="1"/>
</dbReference>
<dbReference type="InterPro" id="IPR000352">
    <property type="entry name" value="Pep_chain_release_fac_I"/>
</dbReference>
<dbReference type="PANTHER" id="PTHR11075:SF54">
    <property type="entry name" value="LARGE RIBOSOMAL SUBUNIT PROTEIN ML62"/>
    <property type="match status" value="1"/>
</dbReference>
<dbReference type="AlphaFoldDB" id="A0AA39GCF9"/>
<evidence type="ECO:0000259" key="2">
    <source>
        <dbReference type="Pfam" id="PF00472"/>
    </source>
</evidence>
<feature type="compositionally biased region" description="Basic residues" evidence="1">
    <location>
        <begin position="191"/>
        <end position="208"/>
    </location>
</feature>
<dbReference type="EMBL" id="JAPDFR010000008">
    <property type="protein sequence ID" value="KAK0384404.1"/>
    <property type="molecule type" value="Genomic_DNA"/>
</dbReference>
<accession>A0AA39GCF9</accession>
<dbReference type="GO" id="GO:0070126">
    <property type="term" value="P:mitochondrial translational termination"/>
    <property type="evidence" value="ECO:0007669"/>
    <property type="project" value="TreeGrafter"/>
</dbReference>
<feature type="domain" description="Prokaryotic-type class I peptide chain release factors" evidence="2">
    <location>
        <begin position="80"/>
        <end position="202"/>
    </location>
</feature>
<reference evidence="3" key="1">
    <citation type="submission" date="2022-10" db="EMBL/GenBank/DDBJ databases">
        <title>Determination and structural analysis of whole genome sequence of Sarocladium strictum F4-1.</title>
        <authorList>
            <person name="Hu L."/>
            <person name="Jiang Y."/>
        </authorList>
    </citation>
    <scope>NUCLEOTIDE SEQUENCE</scope>
    <source>
        <strain evidence="3">F4-1</strain>
    </source>
</reference>
<dbReference type="GO" id="GO:0005762">
    <property type="term" value="C:mitochondrial large ribosomal subunit"/>
    <property type="evidence" value="ECO:0007669"/>
    <property type="project" value="TreeGrafter"/>
</dbReference>
<proteinExistence type="predicted"/>
<evidence type="ECO:0000256" key="1">
    <source>
        <dbReference type="SAM" id="MobiDB-lite"/>
    </source>
</evidence>
<dbReference type="Pfam" id="PF00472">
    <property type="entry name" value="RF-1"/>
    <property type="match status" value="1"/>
</dbReference>
<organism evidence="3 4">
    <name type="scientific">Sarocladium strictum</name>
    <name type="common">Black bundle disease fungus</name>
    <name type="synonym">Acremonium strictum</name>
    <dbReference type="NCBI Taxonomy" id="5046"/>
    <lineage>
        <taxon>Eukaryota</taxon>
        <taxon>Fungi</taxon>
        <taxon>Dikarya</taxon>
        <taxon>Ascomycota</taxon>
        <taxon>Pezizomycotina</taxon>
        <taxon>Sordariomycetes</taxon>
        <taxon>Hypocreomycetidae</taxon>
        <taxon>Hypocreales</taxon>
        <taxon>Sarocladiaceae</taxon>
        <taxon>Sarocladium</taxon>
    </lineage>
</organism>
<sequence length="208" mass="23997">MLFRQRQDGLYGSVEMLRTLIRRPICRPSGSLIIGPGLVPQIRSKRYEAFGSDMDQEAVAEARSWYQKFDTSLLPKGTTTFARSSGPGGQHVNKTETKAITMYPCKDLLALLPKHLHPAVRQSKYYTAGSDSWTFQAQEHRSRTANVDENRRKLTAEVMRIYHEMTPNETSSEKRKKHREIEERFHETRMKQKKMASAKKQSRRGPVD</sequence>
<dbReference type="GO" id="GO:0016150">
    <property type="term" value="F:translation release factor activity, codon nonspecific"/>
    <property type="evidence" value="ECO:0007669"/>
    <property type="project" value="TreeGrafter"/>
</dbReference>
<gene>
    <name evidence="3" type="ORF">NLU13_8491</name>
</gene>
<dbReference type="Proteomes" id="UP001175261">
    <property type="component" value="Unassembled WGS sequence"/>
</dbReference>